<proteinExistence type="inferred from homology"/>
<dbReference type="CDD" id="cd00751">
    <property type="entry name" value="thiolase"/>
    <property type="match status" value="1"/>
</dbReference>
<dbReference type="InterPro" id="IPR020617">
    <property type="entry name" value="Thiolase_C"/>
</dbReference>
<evidence type="ECO:0000313" key="17">
    <source>
        <dbReference type="EMBL" id="MBB5293091.1"/>
    </source>
</evidence>
<dbReference type="GO" id="GO:0005737">
    <property type="term" value="C:cytoplasm"/>
    <property type="evidence" value="ECO:0007669"/>
    <property type="project" value="UniProtKB-ARBA"/>
</dbReference>
<dbReference type="PROSITE" id="PS00099">
    <property type="entry name" value="THIOLASE_3"/>
    <property type="match status" value="1"/>
</dbReference>
<evidence type="ECO:0000313" key="18">
    <source>
        <dbReference type="Proteomes" id="UP000566663"/>
    </source>
</evidence>
<evidence type="ECO:0000256" key="7">
    <source>
        <dbReference type="ARBA" id="ARBA00023098"/>
    </source>
</evidence>
<dbReference type="NCBIfam" id="TIGR01930">
    <property type="entry name" value="AcCoA-C-Actrans"/>
    <property type="match status" value="1"/>
</dbReference>
<evidence type="ECO:0000256" key="8">
    <source>
        <dbReference type="ARBA" id="ARBA00023140"/>
    </source>
</evidence>
<dbReference type="InterPro" id="IPR050215">
    <property type="entry name" value="Thiolase-like_sf_Thiolase"/>
</dbReference>
<dbReference type="GO" id="GO:0010124">
    <property type="term" value="P:phenylacetate catabolic process"/>
    <property type="evidence" value="ECO:0007669"/>
    <property type="project" value="TreeGrafter"/>
</dbReference>
<keyword evidence="9 13" id="KW-0012">Acyltransferase</keyword>
<dbReference type="Pfam" id="PF00108">
    <property type="entry name" value="Thiolase_N"/>
    <property type="match status" value="1"/>
</dbReference>
<dbReference type="InterPro" id="IPR020613">
    <property type="entry name" value="Thiolase_CS"/>
</dbReference>
<dbReference type="GO" id="GO:0042619">
    <property type="term" value="P:poly-hydroxybutyrate biosynthetic process"/>
    <property type="evidence" value="ECO:0007669"/>
    <property type="project" value="UniProtKB-KW"/>
</dbReference>
<comment type="pathway">
    <text evidence="11">Metabolic intermediate biosynthesis; (R)-mevalonate biosynthesis; (R)-mevalonate from acetyl-CoA: step 1/3.</text>
</comment>
<dbReference type="Proteomes" id="UP000566663">
    <property type="component" value="Unassembled WGS sequence"/>
</dbReference>
<evidence type="ECO:0000259" key="16">
    <source>
        <dbReference type="Pfam" id="PF02803"/>
    </source>
</evidence>
<keyword evidence="5" id="KW-0276">Fatty acid metabolism</keyword>
<evidence type="ECO:0000256" key="9">
    <source>
        <dbReference type="ARBA" id="ARBA00023315"/>
    </source>
</evidence>
<comment type="subcellular location">
    <subcellularLocation>
        <location evidence="1">Peroxisome</location>
    </subcellularLocation>
</comment>
<dbReference type="EC" id="2.3.1.16" evidence="10"/>
<accession>A0A7W8I055</accession>
<dbReference type="NCBIfam" id="NF005494">
    <property type="entry name" value="PRK07108.1"/>
    <property type="match status" value="1"/>
</dbReference>
<keyword evidence="8" id="KW-0576">Peroxisome</keyword>
<evidence type="ECO:0000256" key="3">
    <source>
        <dbReference type="ARBA" id="ARBA00022679"/>
    </source>
</evidence>
<evidence type="ECO:0000256" key="5">
    <source>
        <dbReference type="ARBA" id="ARBA00022832"/>
    </source>
</evidence>
<keyword evidence="3 13" id="KW-0808">Transferase</keyword>
<evidence type="ECO:0000256" key="1">
    <source>
        <dbReference type="ARBA" id="ARBA00004275"/>
    </source>
</evidence>
<evidence type="ECO:0000256" key="10">
    <source>
        <dbReference type="ARBA" id="ARBA00024073"/>
    </source>
</evidence>
<dbReference type="InterPro" id="IPR002155">
    <property type="entry name" value="Thiolase"/>
</dbReference>
<keyword evidence="6" id="KW-0809">Transit peptide</keyword>
<keyword evidence="7" id="KW-0443">Lipid metabolism</keyword>
<dbReference type="GO" id="GO:0003988">
    <property type="term" value="F:acetyl-CoA C-acyltransferase activity"/>
    <property type="evidence" value="ECO:0007669"/>
    <property type="project" value="UniProtKB-EC"/>
</dbReference>
<dbReference type="GO" id="GO:0006635">
    <property type="term" value="P:fatty acid beta-oxidation"/>
    <property type="evidence" value="ECO:0007669"/>
    <property type="project" value="TreeGrafter"/>
</dbReference>
<feature type="region of interest" description="Disordered" evidence="14">
    <location>
        <begin position="204"/>
        <end position="226"/>
    </location>
</feature>
<evidence type="ECO:0000256" key="14">
    <source>
        <dbReference type="SAM" id="MobiDB-lite"/>
    </source>
</evidence>
<evidence type="ECO:0000256" key="2">
    <source>
        <dbReference type="ARBA" id="ARBA00010982"/>
    </source>
</evidence>
<feature type="active site" description="Proton acceptor" evidence="12">
    <location>
        <position position="386"/>
    </location>
</feature>
<dbReference type="InterPro" id="IPR016039">
    <property type="entry name" value="Thiolase-like"/>
</dbReference>
<dbReference type="PANTHER" id="PTHR43853:SF8">
    <property type="entry name" value="3-KETOACYL-COA THIOLASE, PEROXISOMAL"/>
    <property type="match status" value="1"/>
</dbReference>
<evidence type="ECO:0000256" key="12">
    <source>
        <dbReference type="PIRSR" id="PIRSR000429-1"/>
    </source>
</evidence>
<dbReference type="RefSeq" id="WP_183256144.1">
    <property type="nucleotide sequence ID" value="NZ_BAAAFF010000002.1"/>
</dbReference>
<sequence length="400" mass="42113">MREAVIVATARTPIGRAYRGAFNDTQAQQLGGHAIRHAVERAGVDPAEIEDVVMGAALQQGSTGTNIGRQAALAAGLPVTTAGMSLDRQCASGLMAIATAAKQVVHDRQLIAVGGGLESISLVQNQTMNLHRLRDPALIERVPHIYMSMLETAEVVAARYGISREAQDEYALRSQQRTAAAQAEGRLDAEVVPMTTIMQVVDKATGQTSPKEVTLSKDEGNRPDTTLEGLSSLKPVFGGGEEIKEGRFITAGNASQLSDGASASVIMAAAEAERRGLRPLGAFRGMAVAGCEPDEMGIGPVFAVPRLLERHGLTVDDIGIWELNEAFAVQVIHCRDRLGIPDDRLNVSGGAISIGHPYGMSGARMTGHVLIEGKRRGAKYGVVTMCVGGGMGAAGLIEIY</sequence>
<organism evidence="17 18">
    <name type="scientific">Brevundimonas basaltis</name>
    <dbReference type="NCBI Taxonomy" id="472166"/>
    <lineage>
        <taxon>Bacteria</taxon>
        <taxon>Pseudomonadati</taxon>
        <taxon>Pseudomonadota</taxon>
        <taxon>Alphaproteobacteria</taxon>
        <taxon>Caulobacterales</taxon>
        <taxon>Caulobacteraceae</taxon>
        <taxon>Brevundimonas</taxon>
    </lineage>
</organism>
<keyword evidence="18" id="KW-1185">Reference proteome</keyword>
<dbReference type="PANTHER" id="PTHR43853">
    <property type="entry name" value="3-KETOACYL-COA THIOLASE, PEROXISOMAL"/>
    <property type="match status" value="1"/>
</dbReference>
<evidence type="ECO:0000256" key="11">
    <source>
        <dbReference type="ARBA" id="ARBA00037924"/>
    </source>
</evidence>
<feature type="domain" description="Thiolase C-terminal" evidence="16">
    <location>
        <begin position="278"/>
        <end position="398"/>
    </location>
</feature>
<dbReference type="AlphaFoldDB" id="A0A7W8I055"/>
<dbReference type="InterPro" id="IPR020616">
    <property type="entry name" value="Thiolase_N"/>
</dbReference>
<keyword evidence="4" id="KW-0583">PHB biosynthesis</keyword>
<dbReference type="EMBL" id="JACHFZ010000007">
    <property type="protein sequence ID" value="MBB5293091.1"/>
    <property type="molecule type" value="Genomic_DNA"/>
</dbReference>
<feature type="domain" description="Thiolase N-terminal" evidence="15">
    <location>
        <begin position="5"/>
        <end position="269"/>
    </location>
</feature>
<dbReference type="Gene3D" id="3.40.47.10">
    <property type="match status" value="1"/>
</dbReference>
<dbReference type="PIRSF" id="PIRSF000429">
    <property type="entry name" value="Ac-CoA_Ac_transf"/>
    <property type="match status" value="1"/>
</dbReference>
<reference evidence="17 18" key="1">
    <citation type="submission" date="2020-08" db="EMBL/GenBank/DDBJ databases">
        <title>Genomic Encyclopedia of Type Strains, Phase IV (KMG-IV): sequencing the most valuable type-strain genomes for metagenomic binning, comparative biology and taxonomic classification.</title>
        <authorList>
            <person name="Goeker M."/>
        </authorList>
    </citation>
    <scope>NUCLEOTIDE SEQUENCE [LARGE SCALE GENOMIC DNA]</scope>
    <source>
        <strain evidence="17 18">DSM 25335</strain>
    </source>
</reference>
<evidence type="ECO:0000256" key="13">
    <source>
        <dbReference type="RuleBase" id="RU003557"/>
    </source>
</evidence>
<comment type="caution">
    <text evidence="17">The sequence shown here is derived from an EMBL/GenBank/DDBJ whole genome shotgun (WGS) entry which is preliminary data.</text>
</comment>
<feature type="active site" description="Acyl-thioester intermediate" evidence="12">
    <location>
        <position position="90"/>
    </location>
</feature>
<comment type="similarity">
    <text evidence="2 13">Belongs to the thiolase-like superfamily. Thiolase family.</text>
</comment>
<evidence type="ECO:0000256" key="6">
    <source>
        <dbReference type="ARBA" id="ARBA00022946"/>
    </source>
</evidence>
<feature type="active site" description="Proton acceptor" evidence="12">
    <location>
        <position position="356"/>
    </location>
</feature>
<dbReference type="PROSITE" id="PS00737">
    <property type="entry name" value="THIOLASE_2"/>
    <property type="match status" value="1"/>
</dbReference>
<evidence type="ECO:0000256" key="4">
    <source>
        <dbReference type="ARBA" id="ARBA00022752"/>
    </source>
</evidence>
<dbReference type="InterPro" id="IPR020610">
    <property type="entry name" value="Thiolase_AS"/>
</dbReference>
<evidence type="ECO:0000259" key="15">
    <source>
        <dbReference type="Pfam" id="PF00108"/>
    </source>
</evidence>
<protein>
    <recommendedName>
        <fullName evidence="10">acetyl-CoA C-acyltransferase</fullName>
        <ecNumber evidence="10">2.3.1.16</ecNumber>
    </recommendedName>
</protein>
<dbReference type="Pfam" id="PF02803">
    <property type="entry name" value="Thiolase_C"/>
    <property type="match status" value="1"/>
</dbReference>
<name>A0A7W8I055_9CAUL</name>
<dbReference type="SUPFAM" id="SSF53901">
    <property type="entry name" value="Thiolase-like"/>
    <property type="match status" value="2"/>
</dbReference>
<dbReference type="FunFam" id="3.40.47.10:FF:000010">
    <property type="entry name" value="Acetyl-CoA acetyltransferase (Thiolase)"/>
    <property type="match status" value="1"/>
</dbReference>
<gene>
    <name evidence="17" type="ORF">HNQ67_002637</name>
</gene>